<evidence type="ECO:0000313" key="1">
    <source>
        <dbReference type="EMBL" id="CAI3982150.1"/>
    </source>
</evidence>
<protein>
    <submittedName>
        <fullName evidence="1">Uncharacterized protein</fullName>
    </submittedName>
</protein>
<accession>A0A9P1C0W7</accession>
<sequence>MLVEIYDEWTKIQQNKKLMKDAIQSKQSLITEASAWMVDGWAAESLTSLDSRDVFSAPEISEWIAYDKIAIVDAFKSAKTVLDLFAQLADSVMKLKVKTPGEIQRVHRLLEQLQPSIVSFQAQIVNKMPEDKTFGVNAFNQCCEQISLLVKKVNSCKITAIEVEAKSDASGLYNSVAYVQGLDVTMPDNLPKRCEQLKLYTACLEDIKKRTIYVRLSDFTSVLVKSGAMMKNLTAIKTVELAELSEKLGEFNNDEILAFGEVLINEKPDASPSFDAQTLLIFVQKLGTDMMKYLNGWQTSVVSIVKELCATAAAMNLNEPSVIDFGDVGDGLCRKIHEYPELESLNEPELLNISKALSEKLKEIKAMTNVSSEKLEELNQVVATAQSHYNLIMTLLCIIAIVKTISCKRFVRAVKDGHQPPVILTNQLGASMKIAHDLNLQIPGSLQAKVLKFTSSESNSANKA</sequence>
<gene>
    <name evidence="1" type="ORF">C1SCF055_LOCUS9879</name>
</gene>
<evidence type="ECO:0000313" key="2">
    <source>
        <dbReference type="EMBL" id="CAL1135525.1"/>
    </source>
</evidence>
<name>A0A9P1C0W7_9DINO</name>
<reference evidence="1" key="1">
    <citation type="submission" date="2022-10" db="EMBL/GenBank/DDBJ databases">
        <authorList>
            <person name="Chen Y."/>
            <person name="Dougan E. K."/>
            <person name="Chan C."/>
            <person name="Rhodes N."/>
            <person name="Thang M."/>
        </authorList>
    </citation>
    <scope>NUCLEOTIDE SEQUENCE</scope>
</reference>
<dbReference type="AlphaFoldDB" id="A0A9P1C0W7"/>
<dbReference type="EMBL" id="CAMXCT030000687">
    <property type="protein sequence ID" value="CAL4769462.1"/>
    <property type="molecule type" value="Genomic_DNA"/>
</dbReference>
<proteinExistence type="predicted"/>
<reference evidence="2" key="2">
    <citation type="submission" date="2024-04" db="EMBL/GenBank/DDBJ databases">
        <authorList>
            <person name="Chen Y."/>
            <person name="Shah S."/>
            <person name="Dougan E. K."/>
            <person name="Thang M."/>
            <person name="Chan C."/>
        </authorList>
    </citation>
    <scope>NUCLEOTIDE SEQUENCE [LARGE SCALE GENOMIC DNA]</scope>
</reference>
<dbReference type="EMBL" id="CAMXCT020000687">
    <property type="protein sequence ID" value="CAL1135525.1"/>
    <property type="molecule type" value="Genomic_DNA"/>
</dbReference>
<dbReference type="EMBL" id="CAMXCT010000687">
    <property type="protein sequence ID" value="CAI3982150.1"/>
    <property type="molecule type" value="Genomic_DNA"/>
</dbReference>
<keyword evidence="3" id="KW-1185">Reference proteome</keyword>
<dbReference type="Proteomes" id="UP001152797">
    <property type="component" value="Unassembled WGS sequence"/>
</dbReference>
<evidence type="ECO:0000313" key="3">
    <source>
        <dbReference type="Proteomes" id="UP001152797"/>
    </source>
</evidence>
<organism evidence="1">
    <name type="scientific">Cladocopium goreaui</name>
    <dbReference type="NCBI Taxonomy" id="2562237"/>
    <lineage>
        <taxon>Eukaryota</taxon>
        <taxon>Sar</taxon>
        <taxon>Alveolata</taxon>
        <taxon>Dinophyceae</taxon>
        <taxon>Suessiales</taxon>
        <taxon>Symbiodiniaceae</taxon>
        <taxon>Cladocopium</taxon>
    </lineage>
</organism>
<comment type="caution">
    <text evidence="1">The sequence shown here is derived from an EMBL/GenBank/DDBJ whole genome shotgun (WGS) entry which is preliminary data.</text>
</comment>